<dbReference type="Pfam" id="PF01928">
    <property type="entry name" value="CYTH"/>
    <property type="match status" value="1"/>
</dbReference>
<sequence>MRLEIERKFLATPDVLTHCRDGVRILQGYLHTDEENTIRVRRIGERAFLTWKGRKQGAARHEYEREIAPEAADRLFSDLPDARRLEKTRFRVEHAGMLWDIDVFDGPLTGLILAEVELEREDQTVPLPPWVIAEVTSDERYRNSKLTGLTVPPRLFAAQQTPRVQGLLFLRPNQKCPL</sequence>
<dbReference type="InterPro" id="IPR012042">
    <property type="entry name" value="NeuTTM/CthTTM-like"/>
</dbReference>
<dbReference type="PANTHER" id="PTHR40114">
    <property type="entry name" value="SLR0698 PROTEIN"/>
    <property type="match status" value="1"/>
</dbReference>
<keyword evidence="3" id="KW-0614">Plasmid</keyword>
<dbReference type="InterPro" id="IPR023577">
    <property type="entry name" value="CYTH_domain"/>
</dbReference>
<dbReference type="PROSITE" id="PS51707">
    <property type="entry name" value="CYTH"/>
    <property type="match status" value="1"/>
</dbReference>
<evidence type="ECO:0000256" key="1">
    <source>
        <dbReference type="PIRSR" id="PIRSR016487-1"/>
    </source>
</evidence>
<dbReference type="RefSeq" id="WP_015926872.1">
    <property type="nucleotide sequence ID" value="NC_011895.1"/>
</dbReference>
<reference evidence="4" key="1">
    <citation type="submission" date="2009-01" db="EMBL/GenBank/DDBJ databases">
        <title>Complete sequence of plasmid 4 of Methylobacterium nodulans ORS 2060.</title>
        <authorList>
            <consortium name="US DOE Joint Genome Institute"/>
            <person name="Lucas S."/>
            <person name="Copeland A."/>
            <person name="Lapidus A."/>
            <person name="Glavina del Rio T."/>
            <person name="Dalin E."/>
            <person name="Tice H."/>
            <person name="Bruce D."/>
            <person name="Goodwin L."/>
            <person name="Pitluck S."/>
            <person name="Sims D."/>
            <person name="Brettin T."/>
            <person name="Detter J.C."/>
            <person name="Han C."/>
            <person name="Larimer F."/>
            <person name="Land M."/>
            <person name="Hauser L."/>
            <person name="Kyrpides N."/>
            <person name="Ivanova N."/>
            <person name="Marx C.J."/>
            <person name="Richardson P."/>
        </authorList>
    </citation>
    <scope>NUCLEOTIDE SEQUENCE [LARGE SCALE GENOMIC DNA]</scope>
    <source>
        <strain evidence="4">LMG 21967 / CNCM I-2342 / ORS 2060</strain>
        <plasmid evidence="4">Plasmid pMNOD04</plasmid>
    </source>
</reference>
<protein>
    <submittedName>
        <fullName evidence="3">Adenylate cyclase</fullName>
    </submittedName>
</protein>
<dbReference type="OrthoDB" id="9805588at2"/>
<dbReference type="InterPro" id="IPR033469">
    <property type="entry name" value="CYTH-like_dom_sf"/>
</dbReference>
<keyword evidence="4" id="KW-1185">Reference proteome</keyword>
<geneLocation type="plasmid" evidence="3 4">
    <name>pMNOD04</name>
</geneLocation>
<dbReference type="HOGENOM" id="CLU_109545_1_0_5"/>
<dbReference type="Proteomes" id="UP000008207">
    <property type="component" value="Plasmid pMNOD04"/>
</dbReference>
<dbReference type="KEGG" id="mno:Mnod_7722"/>
<evidence type="ECO:0000313" key="3">
    <source>
        <dbReference type="EMBL" id="ACL63315.1"/>
    </source>
</evidence>
<organism evidence="3 4">
    <name type="scientific">Methylobacterium nodulans (strain LMG 21967 / CNCM I-2342 / ORS 2060)</name>
    <dbReference type="NCBI Taxonomy" id="460265"/>
    <lineage>
        <taxon>Bacteria</taxon>
        <taxon>Pseudomonadati</taxon>
        <taxon>Pseudomonadota</taxon>
        <taxon>Alphaproteobacteria</taxon>
        <taxon>Hyphomicrobiales</taxon>
        <taxon>Methylobacteriaceae</taxon>
        <taxon>Methylobacterium</taxon>
    </lineage>
</organism>
<dbReference type="SMART" id="SM01118">
    <property type="entry name" value="CYTH"/>
    <property type="match status" value="1"/>
</dbReference>
<accession>B8IY25</accession>
<feature type="active site" description="Proton acceptor" evidence="1">
    <location>
        <position position="29"/>
    </location>
</feature>
<dbReference type="SUPFAM" id="SSF55154">
    <property type="entry name" value="CYTH-like phosphatases"/>
    <property type="match status" value="1"/>
</dbReference>
<evidence type="ECO:0000313" key="4">
    <source>
        <dbReference type="Proteomes" id="UP000008207"/>
    </source>
</evidence>
<dbReference type="EMBL" id="CP001353">
    <property type="protein sequence ID" value="ACL63315.1"/>
    <property type="molecule type" value="Genomic_DNA"/>
</dbReference>
<proteinExistence type="predicted"/>
<name>B8IY25_METNO</name>
<gene>
    <name evidence="3" type="ordered locus">Mnod_7722</name>
</gene>
<dbReference type="CDD" id="cd07891">
    <property type="entry name" value="CYTH-like_CthTTM-like_1"/>
    <property type="match status" value="1"/>
</dbReference>
<dbReference type="PANTHER" id="PTHR40114:SF1">
    <property type="entry name" value="SLR0698 PROTEIN"/>
    <property type="match status" value="1"/>
</dbReference>
<dbReference type="PIRSF" id="PIRSF016487">
    <property type="entry name" value="CYTH_UCP016487"/>
    <property type="match status" value="1"/>
</dbReference>
<evidence type="ECO:0000259" key="2">
    <source>
        <dbReference type="PROSITE" id="PS51707"/>
    </source>
</evidence>
<feature type="domain" description="CYTH" evidence="2">
    <location>
        <begin position="2"/>
        <end position="148"/>
    </location>
</feature>
<dbReference type="Gene3D" id="2.40.320.10">
    <property type="entry name" value="Hypothetical Protein Pfu-838710-001"/>
    <property type="match status" value="1"/>
</dbReference>
<dbReference type="AlphaFoldDB" id="B8IY25"/>